<organism evidence="6 7">
    <name type="scientific">Flavihumibacter solisilvae</name>
    <dbReference type="NCBI Taxonomy" id="1349421"/>
    <lineage>
        <taxon>Bacteria</taxon>
        <taxon>Pseudomonadati</taxon>
        <taxon>Bacteroidota</taxon>
        <taxon>Chitinophagia</taxon>
        <taxon>Chitinophagales</taxon>
        <taxon>Chitinophagaceae</taxon>
        <taxon>Flavihumibacter</taxon>
    </lineage>
</organism>
<feature type="transmembrane region" description="Helical" evidence="5">
    <location>
        <begin position="356"/>
        <end position="378"/>
    </location>
</feature>
<sequence>MRDRLFQNLSANSIQLLVNQLCGLVIFYLLSTNLNKPDFGRLNLVLAILLLVFNLLSFGIDQVVVRKVALGYDVNRLSSLYFFHVILSGVIFYLLLLILFAVDHRSSGISPLLIFIGAGKLMIYFSTPFKQIASGLERFKLVAIMLVVSNVVRSAALATLALFHQVTLKECILIFILGDLIELLWCYFLFKRRLAIPVSFRCAKSGYLQLLREALPQTGVVIITSAIARFDWIFIGLMVSSVKLAEYSFAYKVFELSTLPLLAIAPLLLPWFTRLSGNGEFDAGKFKSLLRIELTIAVLTVLVMNFLWVPVVDAVTDGKYGAVNRHTIFFLSLCIPFLYLNNFLWTIYFSRNQAKMILTGFIITFAVNALSNIILVPILQNEGAAIAFLAANITQTIYYLRQQQERFIFSSFFSR</sequence>
<accession>A0A0C1LEA2</accession>
<dbReference type="PANTHER" id="PTHR43424">
    <property type="entry name" value="LOCUS PUTATIVE PROTEIN 1-RELATED"/>
    <property type="match status" value="1"/>
</dbReference>
<dbReference type="GO" id="GO:0016020">
    <property type="term" value="C:membrane"/>
    <property type="evidence" value="ECO:0007669"/>
    <property type="project" value="UniProtKB-SubCell"/>
</dbReference>
<feature type="transmembrane region" description="Helical" evidence="5">
    <location>
        <begin position="12"/>
        <end position="30"/>
    </location>
</feature>
<feature type="transmembrane region" description="Helical" evidence="5">
    <location>
        <begin position="219"/>
        <end position="239"/>
    </location>
</feature>
<dbReference type="RefSeq" id="WP_039141399.1">
    <property type="nucleotide sequence ID" value="NZ_JSVC01000017.1"/>
</dbReference>
<feature type="transmembrane region" description="Helical" evidence="5">
    <location>
        <begin position="42"/>
        <end position="60"/>
    </location>
</feature>
<evidence type="ECO:0000256" key="2">
    <source>
        <dbReference type="ARBA" id="ARBA00022692"/>
    </source>
</evidence>
<comment type="caution">
    <text evidence="6">The sequence shown here is derived from an EMBL/GenBank/DDBJ whole genome shotgun (WGS) entry which is preliminary data.</text>
</comment>
<feature type="transmembrane region" description="Helical" evidence="5">
    <location>
        <begin position="141"/>
        <end position="166"/>
    </location>
</feature>
<dbReference type="Proteomes" id="UP000031408">
    <property type="component" value="Unassembled WGS sequence"/>
</dbReference>
<feature type="transmembrane region" description="Helical" evidence="5">
    <location>
        <begin position="172"/>
        <end position="190"/>
    </location>
</feature>
<evidence type="ECO:0000313" key="7">
    <source>
        <dbReference type="Proteomes" id="UP000031408"/>
    </source>
</evidence>
<dbReference type="STRING" id="1349421.OI18_15475"/>
<reference evidence="6 7" key="1">
    <citation type="submission" date="2014-11" db="EMBL/GenBank/DDBJ databases">
        <title>Genome sequence of Flavihumibacter solisilvae 3-3.</title>
        <authorList>
            <person name="Zhou G."/>
            <person name="Li M."/>
            <person name="Wang G."/>
        </authorList>
    </citation>
    <scope>NUCLEOTIDE SEQUENCE [LARGE SCALE GENOMIC DNA]</scope>
    <source>
        <strain evidence="6 7">3-3</strain>
    </source>
</reference>
<proteinExistence type="predicted"/>
<name>A0A0C1LEA2_9BACT</name>
<keyword evidence="7" id="KW-1185">Reference proteome</keyword>
<keyword evidence="3 5" id="KW-1133">Transmembrane helix</keyword>
<evidence type="ECO:0000256" key="5">
    <source>
        <dbReference type="SAM" id="Phobius"/>
    </source>
</evidence>
<dbReference type="InterPro" id="IPR052556">
    <property type="entry name" value="PolySynth_Transporter"/>
</dbReference>
<feature type="transmembrane region" description="Helical" evidence="5">
    <location>
        <begin position="259"/>
        <end position="277"/>
    </location>
</feature>
<dbReference type="AlphaFoldDB" id="A0A0C1LEA2"/>
<dbReference type="InterPro" id="IPR002797">
    <property type="entry name" value="Polysacc_synth"/>
</dbReference>
<keyword evidence="4 5" id="KW-0472">Membrane</keyword>
<feature type="transmembrane region" description="Helical" evidence="5">
    <location>
        <begin position="108"/>
        <end position="129"/>
    </location>
</feature>
<evidence type="ECO:0000256" key="3">
    <source>
        <dbReference type="ARBA" id="ARBA00022989"/>
    </source>
</evidence>
<dbReference type="EMBL" id="JSVC01000017">
    <property type="protein sequence ID" value="KIC93768.1"/>
    <property type="molecule type" value="Genomic_DNA"/>
</dbReference>
<keyword evidence="2 5" id="KW-0812">Transmembrane</keyword>
<evidence type="ECO:0000313" key="6">
    <source>
        <dbReference type="EMBL" id="KIC93768.1"/>
    </source>
</evidence>
<protein>
    <submittedName>
        <fullName evidence="6">Uncharacterized protein</fullName>
    </submittedName>
</protein>
<dbReference type="Pfam" id="PF01943">
    <property type="entry name" value="Polysacc_synt"/>
    <property type="match status" value="1"/>
</dbReference>
<feature type="transmembrane region" description="Helical" evidence="5">
    <location>
        <begin position="81"/>
        <end position="102"/>
    </location>
</feature>
<feature type="transmembrane region" description="Helical" evidence="5">
    <location>
        <begin position="289"/>
        <end position="308"/>
    </location>
</feature>
<dbReference type="OrthoDB" id="661127at2"/>
<comment type="subcellular location">
    <subcellularLocation>
        <location evidence="1">Membrane</location>
        <topology evidence="1">Multi-pass membrane protein</topology>
    </subcellularLocation>
</comment>
<evidence type="ECO:0000256" key="4">
    <source>
        <dbReference type="ARBA" id="ARBA00023136"/>
    </source>
</evidence>
<feature type="transmembrane region" description="Helical" evidence="5">
    <location>
        <begin position="384"/>
        <end position="400"/>
    </location>
</feature>
<dbReference type="PANTHER" id="PTHR43424:SF1">
    <property type="entry name" value="LOCUS PUTATIVE PROTEIN 1-RELATED"/>
    <property type="match status" value="1"/>
</dbReference>
<gene>
    <name evidence="6" type="ORF">OI18_15475</name>
</gene>
<feature type="transmembrane region" description="Helical" evidence="5">
    <location>
        <begin position="328"/>
        <end position="349"/>
    </location>
</feature>
<evidence type="ECO:0000256" key="1">
    <source>
        <dbReference type="ARBA" id="ARBA00004141"/>
    </source>
</evidence>